<dbReference type="InterPro" id="IPR044156">
    <property type="entry name" value="Galectin-like"/>
</dbReference>
<dbReference type="PANTHER" id="PTHR11346">
    <property type="entry name" value="GALECTIN"/>
    <property type="match status" value="1"/>
</dbReference>
<reference evidence="22" key="1">
    <citation type="submission" date="2025-08" db="UniProtKB">
        <authorList>
            <consortium name="Ensembl"/>
        </authorList>
    </citation>
    <scope>IDENTIFICATION</scope>
</reference>
<keyword evidence="16" id="KW-1015">Disulfide bond</keyword>
<evidence type="ECO:0000256" key="19">
    <source>
        <dbReference type="RuleBase" id="RU102079"/>
    </source>
</evidence>
<keyword evidence="7" id="KW-0399">Innate immunity</keyword>
<dbReference type="GO" id="GO:0019863">
    <property type="term" value="F:IgE binding"/>
    <property type="evidence" value="ECO:0007669"/>
    <property type="project" value="UniProtKB-KW"/>
</dbReference>
<dbReference type="GO" id="GO:0045806">
    <property type="term" value="P:negative regulation of endocytosis"/>
    <property type="evidence" value="ECO:0007669"/>
    <property type="project" value="TreeGrafter"/>
</dbReference>
<evidence type="ECO:0000256" key="11">
    <source>
        <dbReference type="ARBA" id="ARBA00022737"/>
    </source>
</evidence>
<evidence type="ECO:0000313" key="23">
    <source>
        <dbReference type="Proteomes" id="UP000694546"/>
    </source>
</evidence>
<dbReference type="GO" id="GO:0030593">
    <property type="term" value="P:neutrophil chemotaxis"/>
    <property type="evidence" value="ECO:0007669"/>
    <property type="project" value="TreeGrafter"/>
</dbReference>
<evidence type="ECO:0000256" key="14">
    <source>
        <dbReference type="ARBA" id="ARBA00022972"/>
    </source>
</evidence>
<feature type="region of interest" description="Disordered" evidence="20">
    <location>
        <begin position="1"/>
        <end position="121"/>
    </location>
</feature>
<evidence type="ECO:0000256" key="7">
    <source>
        <dbReference type="ARBA" id="ARBA00022588"/>
    </source>
</evidence>
<accession>A0A8C5AZF1</accession>
<dbReference type="GO" id="GO:0050918">
    <property type="term" value="P:positive chemotaxis"/>
    <property type="evidence" value="ECO:0007669"/>
    <property type="project" value="TreeGrafter"/>
</dbReference>
<dbReference type="GO" id="GO:0001772">
    <property type="term" value="C:immunological synapse"/>
    <property type="evidence" value="ECO:0007669"/>
    <property type="project" value="TreeGrafter"/>
</dbReference>
<dbReference type="CDD" id="cd00070">
    <property type="entry name" value="GLECT"/>
    <property type="match status" value="1"/>
</dbReference>
<dbReference type="Gene3D" id="2.60.120.200">
    <property type="match status" value="1"/>
</dbReference>
<evidence type="ECO:0000256" key="4">
    <source>
        <dbReference type="ARBA" id="ARBA00022490"/>
    </source>
</evidence>
<dbReference type="GO" id="GO:0048030">
    <property type="term" value="F:disaccharide binding"/>
    <property type="evidence" value="ECO:0007669"/>
    <property type="project" value="TreeGrafter"/>
</dbReference>
<evidence type="ECO:0000256" key="13">
    <source>
        <dbReference type="ARBA" id="ARBA00022859"/>
    </source>
</evidence>
<evidence type="ECO:0000256" key="8">
    <source>
        <dbReference type="ARBA" id="ARBA00022664"/>
    </source>
</evidence>
<dbReference type="AlphaFoldDB" id="A0A8C5AZF1"/>
<keyword evidence="10 19" id="KW-0430">Lectin</keyword>
<dbReference type="InterPro" id="IPR013320">
    <property type="entry name" value="ConA-like_dom_sf"/>
</dbReference>
<keyword evidence="17" id="KW-0508">mRNA splicing</keyword>
<evidence type="ECO:0000256" key="9">
    <source>
        <dbReference type="ARBA" id="ARBA00022728"/>
    </source>
</evidence>
<dbReference type="GO" id="GO:0002548">
    <property type="term" value="P:monocyte chemotaxis"/>
    <property type="evidence" value="ECO:0007669"/>
    <property type="project" value="TreeGrafter"/>
</dbReference>
<dbReference type="GO" id="GO:2001237">
    <property type="term" value="P:negative regulation of extrinsic apoptotic signaling pathway"/>
    <property type="evidence" value="ECO:0007669"/>
    <property type="project" value="TreeGrafter"/>
</dbReference>
<dbReference type="GO" id="GO:0043236">
    <property type="term" value="F:laminin binding"/>
    <property type="evidence" value="ECO:0007669"/>
    <property type="project" value="TreeGrafter"/>
</dbReference>
<keyword evidence="13" id="KW-0391">Immunity</keyword>
<keyword evidence="23" id="KW-1185">Reference proteome</keyword>
<protein>
    <recommendedName>
        <fullName evidence="19">Galectin</fullName>
    </recommendedName>
</protein>
<organism evidence="22 23">
    <name type="scientific">Gadus morhua</name>
    <name type="common">Atlantic cod</name>
    <dbReference type="NCBI Taxonomy" id="8049"/>
    <lineage>
        <taxon>Eukaryota</taxon>
        <taxon>Metazoa</taxon>
        <taxon>Chordata</taxon>
        <taxon>Craniata</taxon>
        <taxon>Vertebrata</taxon>
        <taxon>Euteleostomi</taxon>
        <taxon>Actinopterygii</taxon>
        <taxon>Neopterygii</taxon>
        <taxon>Teleostei</taxon>
        <taxon>Neoteleostei</taxon>
        <taxon>Acanthomorphata</taxon>
        <taxon>Zeiogadaria</taxon>
        <taxon>Gadariae</taxon>
        <taxon>Gadiformes</taxon>
        <taxon>Gadoidei</taxon>
        <taxon>Gadidae</taxon>
        <taxon>Gadus</taxon>
    </lineage>
</organism>
<evidence type="ECO:0000256" key="15">
    <source>
        <dbReference type="ARBA" id="ARBA00022990"/>
    </source>
</evidence>
<keyword evidence="11" id="KW-0677">Repeat</keyword>
<keyword evidence="18" id="KW-0539">Nucleus</keyword>
<keyword evidence="15" id="KW-0007">Acetylation</keyword>
<dbReference type="PROSITE" id="PS51304">
    <property type="entry name" value="GALECTIN"/>
    <property type="match status" value="1"/>
</dbReference>
<feature type="domain" description="Galectin" evidence="21">
    <location>
        <begin position="103"/>
        <end position="250"/>
    </location>
</feature>
<keyword evidence="6" id="KW-0597">Phosphoprotein</keyword>
<keyword evidence="14" id="KW-0389">IgE-binding protein</keyword>
<dbReference type="Ensembl" id="ENSGMOT00000039974.1">
    <property type="protein sequence ID" value="ENSGMOP00000039024.1"/>
    <property type="gene ID" value="ENSGMOG00000025396.1"/>
</dbReference>
<dbReference type="SMART" id="SM00276">
    <property type="entry name" value="GLECT"/>
    <property type="match status" value="1"/>
</dbReference>
<dbReference type="GO" id="GO:0030154">
    <property type="term" value="P:cell differentiation"/>
    <property type="evidence" value="ECO:0007669"/>
    <property type="project" value="UniProtKB-KW"/>
</dbReference>
<keyword evidence="9" id="KW-0747">Spliceosome</keyword>
<evidence type="ECO:0000256" key="3">
    <source>
        <dbReference type="ARBA" id="ARBA00004613"/>
    </source>
</evidence>
<dbReference type="GO" id="GO:0090280">
    <property type="term" value="P:positive regulation of calcium ion import"/>
    <property type="evidence" value="ECO:0007669"/>
    <property type="project" value="TreeGrafter"/>
</dbReference>
<keyword evidence="8" id="KW-0507">mRNA processing</keyword>
<keyword evidence="4" id="KW-0963">Cytoplasm</keyword>
<keyword evidence="12" id="KW-0221">Differentiation</keyword>
<dbReference type="SMART" id="SM00908">
    <property type="entry name" value="Gal-bind_lectin"/>
    <property type="match status" value="1"/>
</dbReference>
<dbReference type="OMA" id="PRFNECG"/>
<proteinExistence type="predicted"/>
<evidence type="ECO:0000313" key="22">
    <source>
        <dbReference type="Ensembl" id="ENSGMOP00000039024.1"/>
    </source>
</evidence>
<name>A0A8C5AZF1_GADMO</name>
<evidence type="ECO:0000256" key="16">
    <source>
        <dbReference type="ARBA" id="ARBA00023157"/>
    </source>
</evidence>
<evidence type="ECO:0000259" key="21">
    <source>
        <dbReference type="PROSITE" id="PS51304"/>
    </source>
</evidence>
<dbReference type="Pfam" id="PF00337">
    <property type="entry name" value="Gal-bind_lectin"/>
    <property type="match status" value="1"/>
</dbReference>
<evidence type="ECO:0000256" key="18">
    <source>
        <dbReference type="ARBA" id="ARBA00023242"/>
    </source>
</evidence>
<comment type="subcellular location">
    <subcellularLocation>
        <location evidence="2">Cytoplasm</location>
    </subcellularLocation>
    <subcellularLocation>
        <location evidence="1">Nucleus</location>
    </subcellularLocation>
    <subcellularLocation>
        <location evidence="3">Secreted</location>
    </subcellularLocation>
</comment>
<reference evidence="22" key="2">
    <citation type="submission" date="2025-09" db="UniProtKB">
        <authorList>
            <consortium name="Ensembl"/>
        </authorList>
    </citation>
    <scope>IDENTIFICATION</scope>
</reference>
<evidence type="ECO:0000256" key="1">
    <source>
        <dbReference type="ARBA" id="ARBA00004123"/>
    </source>
</evidence>
<sequence length="254" mass="26975">QNPAQPTWPGQGGPQNPAQPTWPGQGGPQNPAQPTWPGQGGPPAQPTWPGQGGPQNPAQPTWPGQGGPQNPAQPTWPGGAGAPAQPTWPGPGGPGGAQTPAQPTWPGQGGPTPPAQSVSMNVPFDQKLPNGVFDKLLITVKGTVKPHANTSHDLAFHFNVRFNEGGHKVIVRNSEISKKWGKEERGGAFPFVQGQPFEMKVLCTSAAYRVAVNGSHLLEYQHRVKDLRSINLLSIYKDVTLTSLSSYTYNTVMM</sequence>
<dbReference type="GO" id="GO:0008380">
    <property type="term" value="P:RNA splicing"/>
    <property type="evidence" value="ECO:0007669"/>
    <property type="project" value="UniProtKB-KW"/>
</dbReference>
<dbReference type="InterPro" id="IPR001079">
    <property type="entry name" value="Galectin_CRD"/>
</dbReference>
<dbReference type="GO" id="GO:0005681">
    <property type="term" value="C:spliceosomal complex"/>
    <property type="evidence" value="ECO:0007669"/>
    <property type="project" value="UniProtKB-KW"/>
</dbReference>
<evidence type="ECO:0000256" key="6">
    <source>
        <dbReference type="ARBA" id="ARBA00022553"/>
    </source>
</evidence>
<feature type="compositionally biased region" description="Low complexity" evidence="20">
    <location>
        <begin position="68"/>
        <end position="85"/>
    </location>
</feature>
<evidence type="ECO:0000256" key="5">
    <source>
        <dbReference type="ARBA" id="ARBA00022525"/>
    </source>
</evidence>
<dbReference type="GO" id="GO:0048245">
    <property type="term" value="P:eosinophil chemotaxis"/>
    <property type="evidence" value="ECO:0007669"/>
    <property type="project" value="TreeGrafter"/>
</dbReference>
<dbReference type="GO" id="GO:0006397">
    <property type="term" value="P:mRNA processing"/>
    <property type="evidence" value="ECO:0007669"/>
    <property type="project" value="UniProtKB-KW"/>
</dbReference>
<evidence type="ECO:0000256" key="20">
    <source>
        <dbReference type="SAM" id="MobiDB-lite"/>
    </source>
</evidence>
<dbReference type="Proteomes" id="UP000694546">
    <property type="component" value="Chromosome 5"/>
</dbReference>
<dbReference type="GO" id="GO:0048246">
    <property type="term" value="P:macrophage chemotaxis"/>
    <property type="evidence" value="ECO:0007669"/>
    <property type="project" value="TreeGrafter"/>
</dbReference>
<feature type="compositionally biased region" description="Low complexity" evidence="20">
    <location>
        <begin position="97"/>
        <end position="106"/>
    </location>
</feature>
<dbReference type="GO" id="GO:0005615">
    <property type="term" value="C:extracellular space"/>
    <property type="evidence" value="ECO:0007669"/>
    <property type="project" value="TreeGrafter"/>
</dbReference>
<evidence type="ECO:0000256" key="12">
    <source>
        <dbReference type="ARBA" id="ARBA00022782"/>
    </source>
</evidence>
<dbReference type="GO" id="GO:0005737">
    <property type="term" value="C:cytoplasm"/>
    <property type="evidence" value="ECO:0007669"/>
    <property type="project" value="UniProtKB-SubCell"/>
</dbReference>
<keyword evidence="5" id="KW-0964">Secreted</keyword>
<dbReference type="SUPFAM" id="SSF49899">
    <property type="entry name" value="Concanavalin A-like lectins/glucanases"/>
    <property type="match status" value="1"/>
</dbReference>
<evidence type="ECO:0000256" key="17">
    <source>
        <dbReference type="ARBA" id="ARBA00023187"/>
    </source>
</evidence>
<evidence type="ECO:0000256" key="10">
    <source>
        <dbReference type="ARBA" id="ARBA00022734"/>
    </source>
</evidence>
<evidence type="ECO:0000256" key="2">
    <source>
        <dbReference type="ARBA" id="ARBA00004496"/>
    </source>
</evidence>
<dbReference type="GeneTree" id="ENSGT00940000165169"/>
<dbReference type="GO" id="GO:0045087">
    <property type="term" value="P:innate immune response"/>
    <property type="evidence" value="ECO:0007669"/>
    <property type="project" value="UniProtKB-KW"/>
</dbReference>
<dbReference type="PANTHER" id="PTHR11346:SF26">
    <property type="entry name" value="GALECTIN-3"/>
    <property type="match status" value="1"/>
</dbReference>